<dbReference type="InterPro" id="IPR036935">
    <property type="entry name" value="Ribosomal_bL9_N_sf"/>
</dbReference>
<keyword evidence="4 7" id="KW-0689">Ribosomal protein</keyword>
<dbReference type="InterPro" id="IPR009027">
    <property type="entry name" value="Ribosomal_bL9/RNase_H1_N"/>
</dbReference>
<sequence>MELILKQDVENLGFKDDVVTVKNGYGRNFLIPQGHAIMATSSAKKVLAETLKQRAFKEKSVIEAAEKTAEAIKGLDIKITAKAGTGATAGDKLFGSITTIDLAEALKNAGHDVEKKFISINGGNIKRLGQYEAAIRLHRSVTVDLSFDVVGEA</sequence>
<evidence type="ECO:0000259" key="9">
    <source>
        <dbReference type="Pfam" id="PF03948"/>
    </source>
</evidence>
<accession>A0A6L6U9W7</accession>
<organism evidence="10 11">
    <name type="scientific">Winogradskyella endarachnes</name>
    <dbReference type="NCBI Taxonomy" id="2681965"/>
    <lineage>
        <taxon>Bacteria</taxon>
        <taxon>Pseudomonadati</taxon>
        <taxon>Bacteroidota</taxon>
        <taxon>Flavobacteriia</taxon>
        <taxon>Flavobacteriales</taxon>
        <taxon>Flavobacteriaceae</taxon>
        <taxon>Winogradskyella</taxon>
    </lineage>
</organism>
<dbReference type="Proteomes" id="UP000478208">
    <property type="component" value="Unassembled WGS sequence"/>
</dbReference>
<dbReference type="GO" id="GO:0019843">
    <property type="term" value="F:rRNA binding"/>
    <property type="evidence" value="ECO:0007669"/>
    <property type="project" value="UniProtKB-UniRule"/>
</dbReference>
<dbReference type="InterPro" id="IPR000244">
    <property type="entry name" value="Ribosomal_bL9"/>
</dbReference>
<gene>
    <name evidence="7" type="primary">rplI</name>
    <name evidence="10" type="ORF">GN138_07605</name>
</gene>
<dbReference type="Pfam" id="PF01281">
    <property type="entry name" value="Ribosomal_L9_N"/>
    <property type="match status" value="1"/>
</dbReference>
<comment type="caution">
    <text evidence="10">The sequence shown here is derived from an EMBL/GenBank/DDBJ whole genome shotgun (WGS) entry which is preliminary data.</text>
</comment>
<keyword evidence="3 7" id="KW-0694">RNA-binding</keyword>
<dbReference type="Gene3D" id="3.10.430.100">
    <property type="entry name" value="Ribosomal protein L9, C-terminal domain"/>
    <property type="match status" value="1"/>
</dbReference>
<dbReference type="InterPro" id="IPR020594">
    <property type="entry name" value="Ribosomal_bL9_bac/chp"/>
</dbReference>
<dbReference type="GO" id="GO:1990904">
    <property type="term" value="C:ribonucleoprotein complex"/>
    <property type="evidence" value="ECO:0007669"/>
    <property type="project" value="UniProtKB-KW"/>
</dbReference>
<keyword evidence="5 7" id="KW-0687">Ribonucleoprotein</keyword>
<dbReference type="InterPro" id="IPR020069">
    <property type="entry name" value="Ribosomal_bL9_C"/>
</dbReference>
<dbReference type="PANTHER" id="PTHR21368">
    <property type="entry name" value="50S RIBOSOMAL PROTEIN L9"/>
    <property type="match status" value="1"/>
</dbReference>
<dbReference type="EMBL" id="WOWS01000002">
    <property type="protein sequence ID" value="MUU78306.1"/>
    <property type="molecule type" value="Genomic_DNA"/>
</dbReference>
<dbReference type="GO" id="GO:0005840">
    <property type="term" value="C:ribosome"/>
    <property type="evidence" value="ECO:0007669"/>
    <property type="project" value="UniProtKB-KW"/>
</dbReference>
<evidence type="ECO:0000313" key="10">
    <source>
        <dbReference type="EMBL" id="MUU78306.1"/>
    </source>
</evidence>
<evidence type="ECO:0000256" key="3">
    <source>
        <dbReference type="ARBA" id="ARBA00022884"/>
    </source>
</evidence>
<dbReference type="HAMAP" id="MF_00503">
    <property type="entry name" value="Ribosomal_bL9"/>
    <property type="match status" value="1"/>
</dbReference>
<dbReference type="Pfam" id="PF03948">
    <property type="entry name" value="Ribosomal_L9_C"/>
    <property type="match status" value="1"/>
</dbReference>
<evidence type="ECO:0000256" key="4">
    <source>
        <dbReference type="ARBA" id="ARBA00022980"/>
    </source>
</evidence>
<comment type="function">
    <text evidence="7">Binds to the 23S rRNA.</text>
</comment>
<evidence type="ECO:0000256" key="1">
    <source>
        <dbReference type="ARBA" id="ARBA00010605"/>
    </source>
</evidence>
<keyword evidence="11" id="KW-1185">Reference proteome</keyword>
<evidence type="ECO:0000256" key="2">
    <source>
        <dbReference type="ARBA" id="ARBA00022730"/>
    </source>
</evidence>
<dbReference type="SUPFAM" id="SSF55653">
    <property type="entry name" value="Ribosomal protein L9 C-domain"/>
    <property type="match status" value="1"/>
</dbReference>
<dbReference type="GO" id="GO:0003735">
    <property type="term" value="F:structural constituent of ribosome"/>
    <property type="evidence" value="ECO:0007669"/>
    <property type="project" value="InterPro"/>
</dbReference>
<evidence type="ECO:0000259" key="8">
    <source>
        <dbReference type="Pfam" id="PF01281"/>
    </source>
</evidence>
<dbReference type="GO" id="GO:0006412">
    <property type="term" value="P:translation"/>
    <property type="evidence" value="ECO:0007669"/>
    <property type="project" value="UniProtKB-UniRule"/>
</dbReference>
<proteinExistence type="inferred from homology"/>
<dbReference type="InterPro" id="IPR036791">
    <property type="entry name" value="Ribosomal_bL9_C_sf"/>
</dbReference>
<protein>
    <recommendedName>
        <fullName evidence="6 7">Large ribosomal subunit protein bL9</fullName>
    </recommendedName>
</protein>
<dbReference type="Gene3D" id="3.40.5.10">
    <property type="entry name" value="Ribosomal protein L9, N-terminal domain"/>
    <property type="match status" value="1"/>
</dbReference>
<evidence type="ECO:0000256" key="6">
    <source>
        <dbReference type="ARBA" id="ARBA00035292"/>
    </source>
</evidence>
<comment type="similarity">
    <text evidence="1 7">Belongs to the bacterial ribosomal protein bL9 family.</text>
</comment>
<dbReference type="SUPFAM" id="SSF55658">
    <property type="entry name" value="L9 N-domain-like"/>
    <property type="match status" value="1"/>
</dbReference>
<evidence type="ECO:0000313" key="11">
    <source>
        <dbReference type="Proteomes" id="UP000478208"/>
    </source>
</evidence>
<dbReference type="NCBIfam" id="TIGR00158">
    <property type="entry name" value="L9"/>
    <property type="match status" value="1"/>
</dbReference>
<dbReference type="AlphaFoldDB" id="A0A6L6U9W7"/>
<feature type="domain" description="Ribosomal protein L9" evidence="8">
    <location>
        <begin position="1"/>
        <end position="46"/>
    </location>
</feature>
<reference evidence="10 11" key="1">
    <citation type="submission" date="2019-12" db="EMBL/GenBank/DDBJ databases">
        <authorList>
            <person name="Li J."/>
        </authorList>
    </citation>
    <scope>NUCLEOTIDE SEQUENCE [LARGE SCALE GENOMIC DNA]</scope>
    <source>
        <strain evidence="10 11">HL2-2</strain>
    </source>
</reference>
<feature type="domain" description="Large ribosomal subunit protein bL9 C-terminal" evidence="9">
    <location>
        <begin position="63"/>
        <end position="150"/>
    </location>
</feature>
<dbReference type="InterPro" id="IPR020070">
    <property type="entry name" value="Ribosomal_bL9_N"/>
</dbReference>
<evidence type="ECO:0000256" key="5">
    <source>
        <dbReference type="ARBA" id="ARBA00023274"/>
    </source>
</evidence>
<evidence type="ECO:0000256" key="7">
    <source>
        <dbReference type="HAMAP-Rule" id="MF_00503"/>
    </source>
</evidence>
<dbReference type="RefSeq" id="WP_157363192.1">
    <property type="nucleotide sequence ID" value="NZ_WOWS01000002.1"/>
</dbReference>
<keyword evidence="2 7" id="KW-0699">rRNA-binding</keyword>
<name>A0A6L6U9W7_9FLAO</name>